<dbReference type="Pfam" id="PF07501">
    <property type="entry name" value="G5"/>
    <property type="match status" value="1"/>
</dbReference>
<dbReference type="Proteomes" id="UP000294650">
    <property type="component" value="Unassembled WGS sequence"/>
</dbReference>
<sequence length="486" mass="54344">MGIKNKDRSFMEKSTESSKSNFLKKTVITSCLVVGVTVGSAYADTLEDQFPRIYHVYVDGEFVGTVDDQKKVKDFISQQINEAEESHFTDLELTIAEEVSFVPEMVFRPSYNNQEVIQKLESELSFQANAVKLEVDGELVGYLKNESAVEKALRKIKEKYVPENVLEIIEDPAYNLKENQVESDSSKILDVSIDQKVSVSKEKVDPNELLTVEQAVKMLERGTLTDKVHTIQKGEVLGQIANKYNLSIDEILELNPELDEDSILHIGDKVNVTAHEPYIDVVVVEEKIVEETIDYEVVYEESDKLYKGETRIKQQGQEGAKKVHYKITEKNGEIVKKEVLDEKVISEPVKKIIVKGTKVAPSRGDGQFRWPTAGGTVTSHLGWRWGSYHKGIDIAGVSNRSIYAADNGVVTFAGWDGGYGKKIVINHNNGFKTIYAHLSSINVRVGQTVTKGSVIGTMGSTGNSTGVHLHFEIYKNGQLQNPLNYY</sequence>
<name>A0A4R3N5U8_9BACI</name>
<dbReference type="Gene3D" id="2.70.70.10">
    <property type="entry name" value="Glucose Permease (Domain IIA)"/>
    <property type="match status" value="1"/>
</dbReference>
<dbReference type="SUPFAM" id="SSF51261">
    <property type="entry name" value="Duplicated hybrid motif"/>
    <property type="match status" value="1"/>
</dbReference>
<organism evidence="4 5">
    <name type="scientific">Melghiribacillus thermohalophilus</name>
    <dbReference type="NCBI Taxonomy" id="1324956"/>
    <lineage>
        <taxon>Bacteria</taxon>
        <taxon>Bacillati</taxon>
        <taxon>Bacillota</taxon>
        <taxon>Bacilli</taxon>
        <taxon>Bacillales</taxon>
        <taxon>Bacillaceae</taxon>
        <taxon>Melghiribacillus</taxon>
    </lineage>
</organism>
<gene>
    <name evidence="4" type="ORF">EDD68_10550</name>
</gene>
<dbReference type="SUPFAM" id="SSF54106">
    <property type="entry name" value="LysM domain"/>
    <property type="match status" value="1"/>
</dbReference>
<dbReference type="InterPro" id="IPR036779">
    <property type="entry name" value="LysM_dom_sf"/>
</dbReference>
<evidence type="ECO:0000313" key="4">
    <source>
        <dbReference type="EMBL" id="TCT24598.1"/>
    </source>
</evidence>
<dbReference type="AlphaFoldDB" id="A0A4R3N5U8"/>
<dbReference type="InterPro" id="IPR050570">
    <property type="entry name" value="Cell_wall_metabolism_enzyme"/>
</dbReference>
<evidence type="ECO:0000259" key="3">
    <source>
        <dbReference type="PROSITE" id="PS51782"/>
    </source>
</evidence>
<dbReference type="InterPro" id="IPR011098">
    <property type="entry name" value="G5_dom"/>
</dbReference>
<dbReference type="CDD" id="cd00118">
    <property type="entry name" value="LysM"/>
    <property type="match status" value="1"/>
</dbReference>
<dbReference type="PANTHER" id="PTHR21666">
    <property type="entry name" value="PEPTIDASE-RELATED"/>
    <property type="match status" value="1"/>
</dbReference>
<dbReference type="InterPro" id="IPR011055">
    <property type="entry name" value="Dup_hybrid_motif"/>
</dbReference>
<feature type="domain" description="G5" evidence="2">
    <location>
        <begin position="279"/>
        <end position="359"/>
    </location>
</feature>
<dbReference type="InterPro" id="IPR018392">
    <property type="entry name" value="LysM"/>
</dbReference>
<dbReference type="SMART" id="SM00257">
    <property type="entry name" value="LysM"/>
    <property type="match status" value="1"/>
</dbReference>
<dbReference type="PROSITE" id="PS51782">
    <property type="entry name" value="LYSM"/>
    <property type="match status" value="1"/>
</dbReference>
<keyword evidence="4" id="KW-0378">Hydrolase</keyword>
<evidence type="ECO:0000256" key="1">
    <source>
        <dbReference type="ARBA" id="ARBA00022729"/>
    </source>
</evidence>
<dbReference type="Gene3D" id="3.10.350.10">
    <property type="entry name" value="LysM domain"/>
    <property type="match status" value="1"/>
</dbReference>
<keyword evidence="1" id="KW-0732">Signal</keyword>
<reference evidence="4 5" key="1">
    <citation type="submission" date="2019-03" db="EMBL/GenBank/DDBJ databases">
        <title>Genomic Encyclopedia of Type Strains, Phase IV (KMG-IV): sequencing the most valuable type-strain genomes for metagenomic binning, comparative biology and taxonomic classification.</title>
        <authorList>
            <person name="Goeker M."/>
        </authorList>
    </citation>
    <scope>NUCLEOTIDE SEQUENCE [LARGE SCALE GENOMIC DNA]</scope>
    <source>
        <strain evidence="4 5">DSM 25894</strain>
    </source>
</reference>
<feature type="domain" description="LysM" evidence="3">
    <location>
        <begin position="227"/>
        <end position="272"/>
    </location>
</feature>
<accession>A0A4R3N5U8</accession>
<dbReference type="InterPro" id="IPR016047">
    <property type="entry name" value="M23ase_b-sheet_dom"/>
</dbReference>
<dbReference type="Gene3D" id="2.20.230.10">
    <property type="entry name" value="Resuscitation-promoting factor rpfb"/>
    <property type="match status" value="1"/>
</dbReference>
<comment type="caution">
    <text evidence="4">The sequence shown here is derived from an EMBL/GenBank/DDBJ whole genome shotgun (WGS) entry which is preliminary data.</text>
</comment>
<dbReference type="GO" id="GO:0004222">
    <property type="term" value="F:metalloendopeptidase activity"/>
    <property type="evidence" value="ECO:0007669"/>
    <property type="project" value="TreeGrafter"/>
</dbReference>
<dbReference type="SMART" id="SM01208">
    <property type="entry name" value="G5"/>
    <property type="match status" value="1"/>
</dbReference>
<evidence type="ECO:0000313" key="5">
    <source>
        <dbReference type="Proteomes" id="UP000294650"/>
    </source>
</evidence>
<dbReference type="PROSITE" id="PS51109">
    <property type="entry name" value="G5"/>
    <property type="match status" value="1"/>
</dbReference>
<dbReference type="Pfam" id="PF01551">
    <property type="entry name" value="Peptidase_M23"/>
    <property type="match status" value="1"/>
</dbReference>
<dbReference type="CDD" id="cd12797">
    <property type="entry name" value="M23_peptidase"/>
    <property type="match status" value="1"/>
</dbReference>
<dbReference type="PANTHER" id="PTHR21666:SF270">
    <property type="entry name" value="MUREIN HYDROLASE ACTIVATOR ENVC"/>
    <property type="match status" value="1"/>
</dbReference>
<dbReference type="Pfam" id="PF01476">
    <property type="entry name" value="LysM"/>
    <property type="match status" value="1"/>
</dbReference>
<keyword evidence="5" id="KW-1185">Reference proteome</keyword>
<evidence type="ECO:0000259" key="2">
    <source>
        <dbReference type="PROSITE" id="PS51109"/>
    </source>
</evidence>
<dbReference type="EMBL" id="SMAN01000005">
    <property type="protein sequence ID" value="TCT24598.1"/>
    <property type="molecule type" value="Genomic_DNA"/>
</dbReference>
<proteinExistence type="predicted"/>
<protein>
    <submittedName>
        <fullName evidence="4">Murein DD-endopeptidase MepM/ murein hydrolase activator NlpD</fullName>
    </submittedName>
</protein>